<dbReference type="SUPFAM" id="SSF48403">
    <property type="entry name" value="Ankyrin repeat"/>
    <property type="match status" value="1"/>
</dbReference>
<comment type="caution">
    <text evidence="5">The sequence shown here is derived from an EMBL/GenBank/DDBJ whole genome shotgun (WGS) entry which is preliminary data.</text>
</comment>
<evidence type="ECO:0000256" key="3">
    <source>
        <dbReference type="PROSITE-ProRule" id="PRU00023"/>
    </source>
</evidence>
<dbReference type="Pfam" id="PF12796">
    <property type="entry name" value="Ank_2"/>
    <property type="match status" value="1"/>
</dbReference>
<dbReference type="GO" id="GO:0016567">
    <property type="term" value="P:protein ubiquitination"/>
    <property type="evidence" value="ECO:0007669"/>
    <property type="project" value="TreeGrafter"/>
</dbReference>
<dbReference type="Gene3D" id="1.25.40.20">
    <property type="entry name" value="Ankyrin repeat-containing domain"/>
    <property type="match status" value="1"/>
</dbReference>
<dbReference type="SMART" id="SM00248">
    <property type="entry name" value="ANK"/>
    <property type="match status" value="2"/>
</dbReference>
<evidence type="ECO:0000313" key="6">
    <source>
        <dbReference type="Proteomes" id="UP000613512"/>
    </source>
</evidence>
<dbReference type="AlphaFoldDB" id="A0A916S121"/>
<dbReference type="RefSeq" id="WP_188384807.1">
    <property type="nucleotide sequence ID" value="NZ_BMEY01000011.1"/>
</dbReference>
<dbReference type="InterPro" id="IPR051573">
    <property type="entry name" value="Ankyrin-SOCS_box_domain"/>
</dbReference>
<dbReference type="Proteomes" id="UP000613512">
    <property type="component" value="Unassembled WGS sequence"/>
</dbReference>
<evidence type="ECO:0000256" key="1">
    <source>
        <dbReference type="ARBA" id="ARBA00022737"/>
    </source>
</evidence>
<reference evidence="5" key="1">
    <citation type="journal article" date="2014" name="Int. J. Syst. Evol. Microbiol.">
        <title>Complete genome sequence of Corynebacterium casei LMG S-19264T (=DSM 44701T), isolated from a smear-ripened cheese.</title>
        <authorList>
            <consortium name="US DOE Joint Genome Institute (JGI-PGF)"/>
            <person name="Walter F."/>
            <person name="Albersmeier A."/>
            <person name="Kalinowski J."/>
            <person name="Ruckert C."/>
        </authorList>
    </citation>
    <scope>NUCLEOTIDE SEQUENCE</scope>
    <source>
        <strain evidence="5">CGMCC 1.12408</strain>
    </source>
</reference>
<evidence type="ECO:0008006" key="7">
    <source>
        <dbReference type="Google" id="ProtNLM"/>
    </source>
</evidence>
<keyword evidence="2 3" id="KW-0040">ANK repeat</keyword>
<evidence type="ECO:0000256" key="4">
    <source>
        <dbReference type="SAM" id="Phobius"/>
    </source>
</evidence>
<dbReference type="InterPro" id="IPR036770">
    <property type="entry name" value="Ankyrin_rpt-contain_sf"/>
</dbReference>
<feature type="repeat" description="ANK" evidence="3">
    <location>
        <begin position="201"/>
        <end position="233"/>
    </location>
</feature>
<dbReference type="PANTHER" id="PTHR24136">
    <property type="entry name" value="SOWAH (DROSOPHILA) HOMOLOG"/>
    <property type="match status" value="1"/>
</dbReference>
<dbReference type="PROSITE" id="PS50297">
    <property type="entry name" value="ANK_REP_REGION"/>
    <property type="match status" value="1"/>
</dbReference>
<protein>
    <recommendedName>
        <fullName evidence="7">Ankyrin repeat domain-containing protein</fullName>
    </recommendedName>
</protein>
<name>A0A916S121_9BACI</name>
<keyword evidence="6" id="KW-1185">Reference proteome</keyword>
<dbReference type="GO" id="GO:0045732">
    <property type="term" value="P:positive regulation of protein catabolic process"/>
    <property type="evidence" value="ECO:0007669"/>
    <property type="project" value="TreeGrafter"/>
</dbReference>
<accession>A0A916S121</accession>
<keyword evidence="4" id="KW-0472">Membrane</keyword>
<dbReference type="PANTHER" id="PTHR24136:SF15">
    <property type="entry name" value="ANK_REP_REGION DOMAIN-CONTAINING PROTEIN"/>
    <property type="match status" value="1"/>
</dbReference>
<keyword evidence="4" id="KW-1133">Transmembrane helix</keyword>
<evidence type="ECO:0000256" key="2">
    <source>
        <dbReference type="ARBA" id="ARBA00023043"/>
    </source>
</evidence>
<keyword evidence="4" id="KW-0812">Transmembrane</keyword>
<dbReference type="EMBL" id="BMEY01000011">
    <property type="protein sequence ID" value="GGA78864.1"/>
    <property type="molecule type" value="Genomic_DNA"/>
</dbReference>
<sequence>MQFKMIAKRNGMKRIITVDADSKVKAIKKFERYYPGLQIVEIDYPASYWNYQTSNQKRKRGYLKGNLSQQNSSKIGVYLLIIPILILLIIGLYWSIQSILQTTNHIAANSTSASAFHHISNSTSKTIETTHLDDSNVSKLREYIFTNNVTQLETLFQDGLNPNIMCDKTNTCFMLATYTGNVEVVQLFLSYGTNPNLIQEDQTTPLYTSILSGDKEMVNLLLENGANPNLTSNHNLSPYMFALELGKTGIAESIKRAGGL</sequence>
<keyword evidence="1" id="KW-0677">Repeat</keyword>
<proteinExistence type="predicted"/>
<feature type="repeat" description="ANK" evidence="3">
    <location>
        <begin position="168"/>
        <end position="200"/>
    </location>
</feature>
<dbReference type="InterPro" id="IPR002110">
    <property type="entry name" value="Ankyrin_rpt"/>
</dbReference>
<gene>
    <name evidence="5" type="ORF">GCM10008025_22920</name>
</gene>
<evidence type="ECO:0000313" key="5">
    <source>
        <dbReference type="EMBL" id="GGA78864.1"/>
    </source>
</evidence>
<organism evidence="5 6">
    <name type="scientific">Ornithinibacillus halotolerans</name>
    <dbReference type="NCBI Taxonomy" id="1274357"/>
    <lineage>
        <taxon>Bacteria</taxon>
        <taxon>Bacillati</taxon>
        <taxon>Bacillota</taxon>
        <taxon>Bacilli</taxon>
        <taxon>Bacillales</taxon>
        <taxon>Bacillaceae</taxon>
        <taxon>Ornithinibacillus</taxon>
    </lineage>
</organism>
<dbReference type="PROSITE" id="PS50088">
    <property type="entry name" value="ANK_REPEAT"/>
    <property type="match status" value="2"/>
</dbReference>
<feature type="transmembrane region" description="Helical" evidence="4">
    <location>
        <begin position="75"/>
        <end position="96"/>
    </location>
</feature>
<reference evidence="5" key="2">
    <citation type="submission" date="2020-09" db="EMBL/GenBank/DDBJ databases">
        <authorList>
            <person name="Sun Q."/>
            <person name="Zhou Y."/>
        </authorList>
    </citation>
    <scope>NUCLEOTIDE SEQUENCE</scope>
    <source>
        <strain evidence="5">CGMCC 1.12408</strain>
    </source>
</reference>